<evidence type="ECO:0000313" key="3">
    <source>
        <dbReference type="Proteomes" id="UP001196870"/>
    </source>
</evidence>
<evidence type="ECO:0000313" key="2">
    <source>
        <dbReference type="EMBL" id="MBR0665514.1"/>
    </source>
</evidence>
<feature type="region of interest" description="Disordered" evidence="1">
    <location>
        <begin position="1"/>
        <end position="61"/>
    </location>
</feature>
<sequence length="61" mass="6359">MAQGEAGELGRDPGINTSKGVFGRGTDPRVLQADSTDEGDILSDTTREGAVDPGQRGRTNK</sequence>
<keyword evidence="3" id="KW-1185">Reference proteome</keyword>
<comment type="caution">
    <text evidence="2">The sequence shown here is derived from an EMBL/GenBank/DDBJ whole genome shotgun (WGS) entry which is preliminary data.</text>
</comment>
<name>A0ABS5EZ05_9PROT</name>
<evidence type="ECO:0000256" key="1">
    <source>
        <dbReference type="SAM" id="MobiDB-lite"/>
    </source>
</evidence>
<accession>A0ABS5EZ05</accession>
<proteinExistence type="predicted"/>
<organism evidence="2 3">
    <name type="scientific">Plastoroseomonas hellenica</name>
    <dbReference type="NCBI Taxonomy" id="2687306"/>
    <lineage>
        <taxon>Bacteria</taxon>
        <taxon>Pseudomonadati</taxon>
        <taxon>Pseudomonadota</taxon>
        <taxon>Alphaproteobacteria</taxon>
        <taxon>Acetobacterales</taxon>
        <taxon>Acetobacteraceae</taxon>
        <taxon>Plastoroseomonas</taxon>
    </lineage>
</organism>
<dbReference type="EMBL" id="JAAGBB010000015">
    <property type="protein sequence ID" value="MBR0665514.1"/>
    <property type="molecule type" value="Genomic_DNA"/>
</dbReference>
<reference evidence="3" key="1">
    <citation type="journal article" date="2021" name="Syst. Appl. Microbiol.">
        <title>Roseomonas hellenica sp. nov., isolated from roots of wild-growing Alkanna tinctoria.</title>
        <authorList>
            <person name="Rat A."/>
            <person name="Naranjo H.D."/>
            <person name="Lebbe L."/>
            <person name="Cnockaert M."/>
            <person name="Krigas N."/>
            <person name="Grigoriadou K."/>
            <person name="Maloupa E."/>
            <person name="Willems A."/>
        </authorList>
    </citation>
    <scope>NUCLEOTIDE SEQUENCE [LARGE SCALE GENOMIC DNA]</scope>
    <source>
        <strain evidence="3">LMG 31523</strain>
    </source>
</reference>
<dbReference type="Proteomes" id="UP001196870">
    <property type="component" value="Unassembled WGS sequence"/>
</dbReference>
<protein>
    <submittedName>
        <fullName evidence="2">Uncharacterized protein</fullName>
    </submittedName>
</protein>
<gene>
    <name evidence="2" type="ORF">GXW71_14220</name>
</gene>